<organism evidence="2 3">
    <name type="scientific">Streptomyces jumonjinensis</name>
    <dbReference type="NCBI Taxonomy" id="1945"/>
    <lineage>
        <taxon>Bacteria</taxon>
        <taxon>Bacillati</taxon>
        <taxon>Actinomycetota</taxon>
        <taxon>Actinomycetes</taxon>
        <taxon>Kitasatosporales</taxon>
        <taxon>Streptomycetaceae</taxon>
        <taxon>Streptomyces</taxon>
    </lineage>
</organism>
<dbReference type="AlphaFoldDB" id="A0A646KAP7"/>
<dbReference type="Proteomes" id="UP000419138">
    <property type="component" value="Unassembled WGS sequence"/>
</dbReference>
<feature type="region of interest" description="Disordered" evidence="1">
    <location>
        <begin position="190"/>
        <end position="220"/>
    </location>
</feature>
<dbReference type="EMBL" id="VCLA01000023">
    <property type="protein sequence ID" value="MQS99207.1"/>
    <property type="molecule type" value="Genomic_DNA"/>
</dbReference>
<dbReference type="NCBIfam" id="TIGR02548">
    <property type="entry name" value="casB_cse2"/>
    <property type="match status" value="1"/>
</dbReference>
<dbReference type="OrthoDB" id="4808431at2"/>
<evidence type="ECO:0000313" key="2">
    <source>
        <dbReference type="EMBL" id="MQS99207.1"/>
    </source>
</evidence>
<proteinExistence type="predicted"/>
<evidence type="ECO:0000313" key="3">
    <source>
        <dbReference type="Proteomes" id="UP000419138"/>
    </source>
</evidence>
<keyword evidence="3" id="KW-1185">Reference proteome</keyword>
<name>A0A646KAP7_STRJU</name>
<accession>A0A646KAP7</accession>
<evidence type="ECO:0000256" key="1">
    <source>
        <dbReference type="SAM" id="MobiDB-lite"/>
    </source>
</evidence>
<sequence>MTVRTEAREERQTRRDAFVSHLHSLATARESDATHLVARGRAELAVLSRGFSGGRHQAQAYGIVVPYGPPEEEQGVWLLVSGLFALHPLPRSLGGPHAPTLARSLGALARAKGSSVERRFTELVSVEGAALEHQVRQAVRLLRGSHTPLNYGRLLDDLVVLLSTDQTDHRVKERQRVRLRWISDYHHHPVARSRRADDEPGGDPGTPLDQAPDSTTQDDE</sequence>
<dbReference type="Pfam" id="PF09485">
    <property type="entry name" value="CRISPR_Cse2"/>
    <property type="match status" value="1"/>
</dbReference>
<comment type="caution">
    <text evidence="2">The sequence shown here is derived from an EMBL/GenBank/DDBJ whole genome shotgun (WGS) entry which is preliminary data.</text>
</comment>
<dbReference type="InterPro" id="IPR013382">
    <property type="entry name" value="CRISPR-assoc_prot_Cse2"/>
</dbReference>
<dbReference type="Gene3D" id="1.10.520.40">
    <property type="entry name" value="CRISPR-associated protein Cse2"/>
    <property type="match status" value="1"/>
</dbReference>
<protein>
    <submittedName>
        <fullName evidence="2">Type I-E CRISPR-associated protein Cse2/CasB</fullName>
    </submittedName>
</protein>
<gene>
    <name evidence="2" type="primary">casB</name>
    <name evidence="2" type="ORF">FF041_03025</name>
</gene>
<reference evidence="2 3" key="1">
    <citation type="submission" date="2019-05" db="EMBL/GenBank/DDBJ databases">
        <title>Comparative genomics and metabolomics analyses of clavulanic acid producing Streptomyces species provides insight into specialized metabolism and evolution of beta-lactam biosynthetic gene clusters.</title>
        <authorList>
            <person name="Moore M.A."/>
            <person name="Cruz-Morales P."/>
            <person name="Barona Gomez F."/>
            <person name="Kapil T."/>
        </authorList>
    </citation>
    <scope>NUCLEOTIDE SEQUENCE [LARGE SCALE GENOMIC DNA]</scope>
    <source>
        <strain evidence="2 3">NRRL 5741</strain>
    </source>
</reference>
<dbReference type="RefSeq" id="WP_153520901.1">
    <property type="nucleotide sequence ID" value="NZ_JBEPDZ010000036.1"/>
</dbReference>
<dbReference type="InterPro" id="IPR038287">
    <property type="entry name" value="Cse2_sf"/>
</dbReference>